<evidence type="ECO:0000259" key="5">
    <source>
        <dbReference type="PROSITE" id="PS51462"/>
    </source>
</evidence>
<evidence type="ECO:0000313" key="7">
    <source>
        <dbReference type="Proteomes" id="UP001310022"/>
    </source>
</evidence>
<gene>
    <name evidence="6" type="ORF">PEDI_12270</name>
</gene>
<dbReference type="InterPro" id="IPR050241">
    <property type="entry name" value="NAD-cap_RNA_hydrolase_NudC"/>
</dbReference>
<comment type="cofactor">
    <cofactor evidence="1">
        <name>Mg(2+)</name>
        <dbReference type="ChEBI" id="CHEBI:18420"/>
    </cofactor>
</comment>
<dbReference type="SUPFAM" id="SSF55811">
    <property type="entry name" value="Nudix"/>
    <property type="match status" value="1"/>
</dbReference>
<dbReference type="GO" id="GO:0005829">
    <property type="term" value="C:cytosol"/>
    <property type="evidence" value="ECO:0007669"/>
    <property type="project" value="TreeGrafter"/>
</dbReference>
<dbReference type="GO" id="GO:0019677">
    <property type="term" value="P:NAD+ catabolic process"/>
    <property type="evidence" value="ECO:0007669"/>
    <property type="project" value="TreeGrafter"/>
</dbReference>
<evidence type="ECO:0000256" key="2">
    <source>
        <dbReference type="ARBA" id="ARBA00022723"/>
    </source>
</evidence>
<accession>A0AAN4VXN1</accession>
<keyword evidence="2" id="KW-0479">Metal-binding</keyword>
<dbReference type="GO" id="GO:0046872">
    <property type="term" value="F:metal ion binding"/>
    <property type="evidence" value="ECO:0007669"/>
    <property type="project" value="UniProtKB-KW"/>
</dbReference>
<dbReference type="Proteomes" id="UP001310022">
    <property type="component" value="Unassembled WGS sequence"/>
</dbReference>
<sequence>MLHSSTLSSLLQRSFGKNAAFIGLQASRKNSNCHCKALLKQNQIITFGERQNFMASTQPKDQMHFCPKCGGRSFPFEGKKFQCDSCDFTLYINSSCAVAALILNEKGELLLSRRKFAPLEGTLDLPGGFVDPMESAEEAIRREIKEELNLEIVKLDFFCSVPNEYIFKGLSYYTTDITFICKVDSFTNMHVMDDISEALFIQPLEIDLKEVGAISMKKIIQQFQQHYITELQ</sequence>
<dbReference type="Pfam" id="PF00293">
    <property type="entry name" value="NUDIX"/>
    <property type="match status" value="1"/>
</dbReference>
<dbReference type="PROSITE" id="PS00893">
    <property type="entry name" value="NUDIX_BOX"/>
    <property type="match status" value="1"/>
</dbReference>
<evidence type="ECO:0000256" key="4">
    <source>
        <dbReference type="ARBA" id="ARBA00022842"/>
    </source>
</evidence>
<dbReference type="PANTHER" id="PTHR42904">
    <property type="entry name" value="NUDIX HYDROLASE, NUDC SUBFAMILY"/>
    <property type="match status" value="1"/>
</dbReference>
<feature type="domain" description="Nudix hydrolase" evidence="5">
    <location>
        <begin position="93"/>
        <end position="224"/>
    </location>
</feature>
<protein>
    <recommendedName>
        <fullName evidence="5">Nudix hydrolase domain-containing protein</fullName>
    </recommendedName>
</protein>
<dbReference type="EMBL" id="BQKE01000001">
    <property type="protein sequence ID" value="GJM60675.1"/>
    <property type="molecule type" value="Genomic_DNA"/>
</dbReference>
<keyword evidence="3" id="KW-0378">Hydrolase</keyword>
<dbReference type="InterPro" id="IPR000086">
    <property type="entry name" value="NUDIX_hydrolase_dom"/>
</dbReference>
<dbReference type="AlphaFoldDB" id="A0AAN4VXN1"/>
<dbReference type="Gene3D" id="3.90.79.10">
    <property type="entry name" value="Nucleoside Triphosphate Pyrophosphohydrolase"/>
    <property type="match status" value="1"/>
</dbReference>
<organism evidence="6 7">
    <name type="scientific">Persicobacter diffluens</name>
    <dbReference type="NCBI Taxonomy" id="981"/>
    <lineage>
        <taxon>Bacteria</taxon>
        <taxon>Pseudomonadati</taxon>
        <taxon>Bacteroidota</taxon>
        <taxon>Cytophagia</taxon>
        <taxon>Cytophagales</taxon>
        <taxon>Persicobacteraceae</taxon>
        <taxon>Persicobacter</taxon>
    </lineage>
</organism>
<dbReference type="InterPro" id="IPR015797">
    <property type="entry name" value="NUDIX_hydrolase-like_dom_sf"/>
</dbReference>
<proteinExistence type="predicted"/>
<evidence type="ECO:0000256" key="1">
    <source>
        <dbReference type="ARBA" id="ARBA00001946"/>
    </source>
</evidence>
<comment type="caution">
    <text evidence="6">The sequence shown here is derived from an EMBL/GenBank/DDBJ whole genome shotgun (WGS) entry which is preliminary data.</text>
</comment>
<keyword evidence="7" id="KW-1185">Reference proteome</keyword>
<dbReference type="GO" id="GO:0035529">
    <property type="term" value="F:NADH pyrophosphatase activity"/>
    <property type="evidence" value="ECO:0007669"/>
    <property type="project" value="TreeGrafter"/>
</dbReference>
<evidence type="ECO:0000313" key="6">
    <source>
        <dbReference type="EMBL" id="GJM60675.1"/>
    </source>
</evidence>
<keyword evidence="4" id="KW-0460">Magnesium</keyword>
<dbReference type="PANTHER" id="PTHR42904:SF12">
    <property type="entry name" value="ADP-RIBOSE PYROPHOSPHATASE-RELATED"/>
    <property type="match status" value="1"/>
</dbReference>
<dbReference type="CDD" id="cd04681">
    <property type="entry name" value="NUDIX_Hydrolase"/>
    <property type="match status" value="1"/>
</dbReference>
<dbReference type="GO" id="GO:0006742">
    <property type="term" value="P:NADP+ catabolic process"/>
    <property type="evidence" value="ECO:0007669"/>
    <property type="project" value="TreeGrafter"/>
</dbReference>
<name>A0AAN4VXN1_9BACT</name>
<reference evidence="6 7" key="1">
    <citation type="submission" date="2021-12" db="EMBL/GenBank/DDBJ databases">
        <title>Genome sequencing of bacteria with rrn-lacking chromosome and rrn-plasmid.</title>
        <authorList>
            <person name="Anda M."/>
            <person name="Iwasaki W."/>
        </authorList>
    </citation>
    <scope>NUCLEOTIDE SEQUENCE [LARGE SCALE GENOMIC DNA]</scope>
    <source>
        <strain evidence="6 7">NBRC 15940</strain>
    </source>
</reference>
<dbReference type="PROSITE" id="PS51462">
    <property type="entry name" value="NUDIX"/>
    <property type="match status" value="1"/>
</dbReference>
<evidence type="ECO:0000256" key="3">
    <source>
        <dbReference type="ARBA" id="ARBA00022801"/>
    </source>
</evidence>
<dbReference type="InterPro" id="IPR020084">
    <property type="entry name" value="NUDIX_hydrolase_CS"/>
</dbReference>